<dbReference type="AlphaFoldDB" id="A0A5D0U7K0"/>
<keyword evidence="2" id="KW-0812">Transmembrane</keyword>
<reference evidence="3 4" key="1">
    <citation type="submission" date="2019-08" db="EMBL/GenBank/DDBJ databases">
        <title>Actinomadura sp. nov. CYP1-5 isolated from mountain soil.</title>
        <authorList>
            <person name="Songsumanus A."/>
            <person name="Kuncharoen N."/>
            <person name="Kudo T."/>
            <person name="Yuki M."/>
            <person name="Igarashi Y."/>
            <person name="Tanasupawat S."/>
        </authorList>
    </citation>
    <scope>NUCLEOTIDE SEQUENCE [LARGE SCALE GENOMIC DNA]</scope>
    <source>
        <strain evidence="3 4">GKU157</strain>
    </source>
</reference>
<dbReference type="Proteomes" id="UP000322634">
    <property type="component" value="Unassembled WGS sequence"/>
</dbReference>
<keyword evidence="4" id="KW-1185">Reference proteome</keyword>
<evidence type="ECO:0000256" key="2">
    <source>
        <dbReference type="SAM" id="Phobius"/>
    </source>
</evidence>
<evidence type="ECO:0000256" key="1">
    <source>
        <dbReference type="SAM" id="MobiDB-lite"/>
    </source>
</evidence>
<dbReference type="RefSeq" id="WP_148351172.1">
    <property type="nucleotide sequence ID" value="NZ_JBHSBF010000010.1"/>
</dbReference>
<dbReference type="OrthoDB" id="3830620at2"/>
<keyword evidence="2" id="KW-0472">Membrane</keyword>
<dbReference type="EMBL" id="VSFF01000007">
    <property type="protein sequence ID" value="TYC13622.1"/>
    <property type="molecule type" value="Genomic_DNA"/>
</dbReference>
<evidence type="ECO:0000313" key="3">
    <source>
        <dbReference type="EMBL" id="TYC13622.1"/>
    </source>
</evidence>
<protein>
    <submittedName>
        <fullName evidence="3">Uncharacterized protein</fullName>
    </submittedName>
</protein>
<proteinExistence type="predicted"/>
<evidence type="ECO:0000313" key="4">
    <source>
        <dbReference type="Proteomes" id="UP000322634"/>
    </source>
</evidence>
<keyword evidence="2" id="KW-1133">Transmembrane helix</keyword>
<gene>
    <name evidence="3" type="ORF">FXF65_18180</name>
</gene>
<feature type="transmembrane region" description="Helical" evidence="2">
    <location>
        <begin position="26"/>
        <end position="43"/>
    </location>
</feature>
<feature type="region of interest" description="Disordered" evidence="1">
    <location>
        <begin position="76"/>
        <end position="95"/>
    </location>
</feature>
<sequence length="95" mass="9811">MPPLAVPLAAPLVALPLNDDTVSPGLLGFGVFIVLLVATVFLFRSMGKQLKKIQAPSEADLKQQEWERAEAAKAAAGKAAKIDDAARNGGDGDGA</sequence>
<organism evidence="3 4">
    <name type="scientific">Actinomadura syzygii</name>
    <dbReference type="NCBI Taxonomy" id="1427538"/>
    <lineage>
        <taxon>Bacteria</taxon>
        <taxon>Bacillati</taxon>
        <taxon>Actinomycetota</taxon>
        <taxon>Actinomycetes</taxon>
        <taxon>Streptosporangiales</taxon>
        <taxon>Thermomonosporaceae</taxon>
        <taxon>Actinomadura</taxon>
    </lineage>
</organism>
<comment type="caution">
    <text evidence="3">The sequence shown here is derived from an EMBL/GenBank/DDBJ whole genome shotgun (WGS) entry which is preliminary data.</text>
</comment>
<accession>A0A5D0U7K0</accession>
<name>A0A5D0U7K0_9ACTN</name>